<dbReference type="Proteomes" id="UP000176336">
    <property type="component" value="Unassembled WGS sequence"/>
</dbReference>
<comment type="caution">
    <text evidence="2">The sequence shown here is derived from an EMBL/GenBank/DDBJ whole genome shotgun (WGS) entry which is preliminary data.</text>
</comment>
<feature type="region of interest" description="Disordered" evidence="1">
    <location>
        <begin position="311"/>
        <end position="330"/>
    </location>
</feature>
<feature type="region of interest" description="Disordered" evidence="1">
    <location>
        <begin position="346"/>
        <end position="366"/>
    </location>
</feature>
<proteinExistence type="predicted"/>
<accession>A0A1F5ISX5</accession>
<evidence type="ECO:0000313" key="2">
    <source>
        <dbReference type="EMBL" id="OGE19420.1"/>
    </source>
</evidence>
<gene>
    <name evidence="2" type="ORF">A2871_01035</name>
</gene>
<sequence length="740" mass="81174">MPENEPVDLRQAVKDMSDAELRQFNTWLITERYRVRAGKLNGLSLPPDGCDLMPIDGATIKSPTNEESVVPSYTDPEQVDSRLTLMGQFAGDGKTLTVVGSDGRYWVGPDTDQSKEHLEAAGYKNGEFKPIVTADHKFADPDLQTQWETYLNPPPSGVIKPAEGGNKPAESLIPPEGHDGGIGSPAITDKPETTVAVDAAESVTLPLEIAEAVENLAQAWVNVSGDQAEAIRTEVRDLLDSIVVTEQIRGEDEIAKKAIEEAIREAFKRALKEEMLKKLHAIAGRAKAGEFTDGQIADLTQAITATIKDIEGREPVQPPQTKESAAREATLGDRFASFVRHPVKTLRLGSSRPKQPNPAPVPETDRAGDTVAALDAAEPVSAQNPPEAPVQPPVAPIIQAVEDETKALAAKETRVPDIILGPDGEASETTRLVFGRQVEHIIPPEHSWNQPTIYRGVIVGVTQNDAGEPIYVVRQPSGFLFYFRPGDIRFSDQPAEEKAFRSQNEISEPPESETREVIIGINELLNVDRKFLDTNNNFFHSDGKKQLSEALASLTTEQITRFFQDNPIQALRGRIHASKTVAHQAMVQVIRNLDPEGIRSYFEENPFAVLEVNVSQNQLLPGDIYSEIEKAADGLSQSLLRKELSLDLAHVLRTHSSILHGGQSPLTPPAVLNINSFLRSLPADQITEYLKEDPQKILGIDSFIISDKLDNKASVAIRDFAQKLRFKMQGEAEPDQIQPS</sequence>
<evidence type="ECO:0000313" key="3">
    <source>
        <dbReference type="Proteomes" id="UP000176336"/>
    </source>
</evidence>
<dbReference type="EMBL" id="MFCR01000003">
    <property type="protein sequence ID" value="OGE19420.1"/>
    <property type="molecule type" value="Genomic_DNA"/>
</dbReference>
<protein>
    <submittedName>
        <fullName evidence="2">Uncharacterized protein</fullName>
    </submittedName>
</protein>
<evidence type="ECO:0000256" key="1">
    <source>
        <dbReference type="SAM" id="MobiDB-lite"/>
    </source>
</evidence>
<organism evidence="2 3">
    <name type="scientific">Candidatus Daviesbacteria bacterium RIFCSPHIGHO2_01_FULL_41_23</name>
    <dbReference type="NCBI Taxonomy" id="1797764"/>
    <lineage>
        <taxon>Bacteria</taxon>
        <taxon>Candidatus Daviesiibacteriota</taxon>
    </lineage>
</organism>
<reference evidence="2 3" key="1">
    <citation type="journal article" date="2016" name="Nat. Commun.">
        <title>Thousands of microbial genomes shed light on interconnected biogeochemical processes in an aquifer system.</title>
        <authorList>
            <person name="Anantharaman K."/>
            <person name="Brown C.T."/>
            <person name="Hug L.A."/>
            <person name="Sharon I."/>
            <person name="Castelle C.J."/>
            <person name="Probst A.J."/>
            <person name="Thomas B.C."/>
            <person name="Singh A."/>
            <person name="Wilkins M.J."/>
            <person name="Karaoz U."/>
            <person name="Brodie E.L."/>
            <person name="Williams K.H."/>
            <person name="Hubbard S.S."/>
            <person name="Banfield J.F."/>
        </authorList>
    </citation>
    <scope>NUCLEOTIDE SEQUENCE [LARGE SCALE GENOMIC DNA]</scope>
</reference>
<dbReference type="AlphaFoldDB" id="A0A1F5ISX5"/>
<name>A0A1F5ISX5_9BACT</name>